<dbReference type="InterPro" id="IPR005268">
    <property type="entry name" value="CHP00725"/>
</dbReference>
<proteinExistence type="predicted"/>
<name>A0A1I6K5M7_9EURY</name>
<dbReference type="Gene3D" id="3.40.50.450">
    <property type="match status" value="1"/>
</dbReference>
<dbReference type="OrthoDB" id="9570at2157"/>
<dbReference type="Pfam" id="PF18306">
    <property type="entry name" value="LDcluster4"/>
    <property type="match status" value="1"/>
</dbReference>
<dbReference type="SUPFAM" id="SSF102405">
    <property type="entry name" value="MCP/YpsA-like"/>
    <property type="match status" value="1"/>
</dbReference>
<protein>
    <recommendedName>
        <fullName evidence="3">TIGR00725 family protein</fullName>
    </recommendedName>
</protein>
<sequence length="149" mass="15532">MRVAVIGGGTCTDEEDDLAREVGELLGRRDHTVVCGGLGGVMEGVCEGAKREGGETIGILPTERRADANEFVDTAVATGLGHGRNHLVVLNGDAVIAVDGGPGTLSEIGFAGVYDRPIAGLGTHRIDGVDYIREVENPTEAVDYVESEE</sequence>
<evidence type="ECO:0008006" key="3">
    <source>
        <dbReference type="Google" id="ProtNLM"/>
    </source>
</evidence>
<gene>
    <name evidence="1" type="ORF">SAMN05216559_0236</name>
</gene>
<dbReference type="Proteomes" id="UP000199062">
    <property type="component" value="Unassembled WGS sequence"/>
</dbReference>
<dbReference type="PANTHER" id="PTHR43393">
    <property type="entry name" value="CYTOKININ RIBOSIDE 5'-MONOPHOSPHATE PHOSPHORIBOHYDROLASE"/>
    <property type="match status" value="1"/>
</dbReference>
<dbReference type="GO" id="GO:0005829">
    <property type="term" value="C:cytosol"/>
    <property type="evidence" value="ECO:0007669"/>
    <property type="project" value="TreeGrafter"/>
</dbReference>
<dbReference type="InterPro" id="IPR052341">
    <property type="entry name" value="LOG_family_nucleotidases"/>
</dbReference>
<accession>A0A1I6K5M7</accession>
<evidence type="ECO:0000313" key="1">
    <source>
        <dbReference type="EMBL" id="SFR86565.1"/>
    </source>
</evidence>
<organism evidence="1 2">
    <name type="scientific">Halomicrobium zhouii</name>
    <dbReference type="NCBI Taxonomy" id="767519"/>
    <lineage>
        <taxon>Archaea</taxon>
        <taxon>Methanobacteriati</taxon>
        <taxon>Methanobacteriota</taxon>
        <taxon>Stenosarchaea group</taxon>
        <taxon>Halobacteria</taxon>
        <taxon>Halobacteriales</taxon>
        <taxon>Haloarculaceae</taxon>
        <taxon>Halomicrobium</taxon>
    </lineage>
</organism>
<keyword evidence="2" id="KW-1185">Reference proteome</keyword>
<dbReference type="STRING" id="767519.SAMN05216559_0236"/>
<evidence type="ECO:0000313" key="2">
    <source>
        <dbReference type="Proteomes" id="UP000199062"/>
    </source>
</evidence>
<dbReference type="EMBL" id="FOZK01000001">
    <property type="protein sequence ID" value="SFR86565.1"/>
    <property type="molecule type" value="Genomic_DNA"/>
</dbReference>
<dbReference type="RefSeq" id="WP_089813091.1">
    <property type="nucleotide sequence ID" value="NZ_FOZK01000001.1"/>
</dbReference>
<dbReference type="PANTHER" id="PTHR43393:SF3">
    <property type="entry name" value="LYSINE DECARBOXYLASE-LIKE PROTEIN"/>
    <property type="match status" value="1"/>
</dbReference>
<dbReference type="NCBIfam" id="TIGR00725">
    <property type="entry name" value="TIGR00725 family protein"/>
    <property type="match status" value="1"/>
</dbReference>
<dbReference type="AlphaFoldDB" id="A0A1I6K5M7"/>
<reference evidence="1 2" key="1">
    <citation type="submission" date="2016-10" db="EMBL/GenBank/DDBJ databases">
        <authorList>
            <person name="de Groot N.N."/>
        </authorList>
    </citation>
    <scope>NUCLEOTIDE SEQUENCE [LARGE SCALE GENOMIC DNA]</scope>
    <source>
        <strain evidence="1 2">CGMCC 1.10457</strain>
    </source>
</reference>
<dbReference type="InterPro" id="IPR041164">
    <property type="entry name" value="LDcluster4"/>
</dbReference>